<feature type="domain" description="BTB" evidence="1">
    <location>
        <begin position="59"/>
        <end position="122"/>
    </location>
</feature>
<name>A0A9J6BED8_POLVA</name>
<accession>A0A9J6BED8</accession>
<comment type="caution">
    <text evidence="2">The sequence shown here is derived from an EMBL/GenBank/DDBJ whole genome shotgun (WGS) entry which is preliminary data.</text>
</comment>
<dbReference type="EMBL" id="JADBJN010000004">
    <property type="protein sequence ID" value="KAG5668066.1"/>
    <property type="molecule type" value="Genomic_DNA"/>
</dbReference>
<dbReference type="CDD" id="cd18186">
    <property type="entry name" value="BTB_POZ_ZBTB_KLHL-like"/>
    <property type="match status" value="1"/>
</dbReference>
<evidence type="ECO:0000259" key="1">
    <source>
        <dbReference type="PROSITE" id="PS50097"/>
    </source>
</evidence>
<proteinExistence type="predicted"/>
<protein>
    <recommendedName>
        <fullName evidence="1">BTB domain-containing protein</fullName>
    </recommendedName>
</protein>
<sequence length="154" mass="18453">MKQQNKSVMSEIRKIREDNDYFNEEINERIEQLQMKKIHKLEKENFKFKEQLSAMKSVPDLKIINGKDSYNVHKELFKNRSRVIADLLNSKNELDITDLHIEDSGLKIVIHYVYTGSIPKNVHIKEFENVANLLQIEFSFQELRDLQNGYHYYY</sequence>
<organism evidence="2 3">
    <name type="scientific">Polypedilum vanderplanki</name>
    <name type="common">Sleeping chironomid midge</name>
    <dbReference type="NCBI Taxonomy" id="319348"/>
    <lineage>
        <taxon>Eukaryota</taxon>
        <taxon>Metazoa</taxon>
        <taxon>Ecdysozoa</taxon>
        <taxon>Arthropoda</taxon>
        <taxon>Hexapoda</taxon>
        <taxon>Insecta</taxon>
        <taxon>Pterygota</taxon>
        <taxon>Neoptera</taxon>
        <taxon>Endopterygota</taxon>
        <taxon>Diptera</taxon>
        <taxon>Nematocera</taxon>
        <taxon>Chironomoidea</taxon>
        <taxon>Chironomidae</taxon>
        <taxon>Chironominae</taxon>
        <taxon>Polypedilum</taxon>
        <taxon>Polypedilum</taxon>
    </lineage>
</organism>
<dbReference type="InterPro" id="IPR011333">
    <property type="entry name" value="SKP1/BTB/POZ_sf"/>
</dbReference>
<dbReference type="SUPFAM" id="SSF54695">
    <property type="entry name" value="POZ domain"/>
    <property type="match status" value="1"/>
</dbReference>
<dbReference type="Gene3D" id="3.30.710.10">
    <property type="entry name" value="Potassium Channel Kv1.1, Chain A"/>
    <property type="match status" value="1"/>
</dbReference>
<dbReference type="Proteomes" id="UP001107558">
    <property type="component" value="Chromosome 4"/>
</dbReference>
<gene>
    <name evidence="2" type="ORF">PVAND_016022</name>
</gene>
<evidence type="ECO:0000313" key="2">
    <source>
        <dbReference type="EMBL" id="KAG5668066.1"/>
    </source>
</evidence>
<reference evidence="2" key="1">
    <citation type="submission" date="2021-03" db="EMBL/GenBank/DDBJ databases">
        <title>Chromosome level genome of the anhydrobiotic midge Polypedilum vanderplanki.</title>
        <authorList>
            <person name="Yoshida Y."/>
            <person name="Kikawada T."/>
            <person name="Gusev O."/>
        </authorList>
    </citation>
    <scope>NUCLEOTIDE SEQUENCE</scope>
    <source>
        <strain evidence="2">NIAS01</strain>
        <tissue evidence="2">Whole body or cell culture</tissue>
    </source>
</reference>
<dbReference type="AlphaFoldDB" id="A0A9J6BED8"/>
<evidence type="ECO:0000313" key="3">
    <source>
        <dbReference type="Proteomes" id="UP001107558"/>
    </source>
</evidence>
<dbReference type="InterPro" id="IPR000210">
    <property type="entry name" value="BTB/POZ_dom"/>
</dbReference>
<dbReference type="PROSITE" id="PS50097">
    <property type="entry name" value="BTB"/>
    <property type="match status" value="1"/>
</dbReference>
<keyword evidence="3" id="KW-1185">Reference proteome</keyword>